<gene>
    <name evidence="1" type="ORF">PLA107_034235</name>
</gene>
<dbReference type="EMBL" id="CP031226">
    <property type="protein sequence ID" value="AXH60247.1"/>
    <property type="molecule type" value="Genomic_DNA"/>
</dbReference>
<geneLocation type="plasmid" evidence="2">
    <name>pmppla107</name>
</geneLocation>
<name>A0AAD0VAD2_PSEAV</name>
<dbReference type="Proteomes" id="UP000006426">
    <property type="component" value="Plasmid pmppla107"/>
</dbReference>
<evidence type="ECO:0000313" key="2">
    <source>
        <dbReference type="Proteomes" id="UP000006426"/>
    </source>
</evidence>
<sequence>MRACEQEIIKLPSKDIQESLCPSHLQDDFSRELVSSRDYGFMAAKRLPDGVYAGIKGLFTTYAVCIGIDPVTAYRRRYCYVELSDCLDAYEKLQNGSSIPEGWVAQRQTP</sequence>
<dbReference type="AlphaFoldDB" id="A0AAD0VAD2"/>
<organism evidence="1 2">
    <name type="scientific">Pseudomonas amygdali pv. lachrymans str. M301315</name>
    <dbReference type="NCBI Taxonomy" id="629260"/>
    <lineage>
        <taxon>Bacteria</taxon>
        <taxon>Pseudomonadati</taxon>
        <taxon>Pseudomonadota</taxon>
        <taxon>Gammaproteobacteria</taxon>
        <taxon>Pseudomonadales</taxon>
        <taxon>Pseudomonadaceae</taxon>
        <taxon>Pseudomonas</taxon>
        <taxon>Pseudomonas amygdali</taxon>
    </lineage>
</organism>
<reference evidence="1 2" key="1">
    <citation type="journal article" date="2011" name="PLoS Pathog.">
        <title>Dynamic evolution of pathogenicity revealed by sequencing and comparative genomics of 19 Pseudomonas syringae isolates.</title>
        <authorList>
            <person name="Baltrus D.A."/>
            <person name="Nishimura M.T."/>
            <person name="Romanchuk A."/>
            <person name="Chang J.H."/>
            <person name="Mukhtar M.S."/>
            <person name="Cherkis K."/>
            <person name="Roach J."/>
            <person name="Grant S.R."/>
            <person name="Jones C.D."/>
            <person name="Dangl J.L."/>
        </authorList>
    </citation>
    <scope>NUCLEOTIDE SEQUENCE [LARGE SCALE GENOMIC DNA]</scope>
    <source>
        <strain evidence="1 2">M301315</strain>
    </source>
</reference>
<protein>
    <submittedName>
        <fullName evidence="1">Uncharacterized protein</fullName>
    </submittedName>
</protein>
<proteinExistence type="predicted"/>
<accession>A0AAD0VAD2</accession>
<keyword evidence="1" id="KW-0614">Plasmid</keyword>
<evidence type="ECO:0000313" key="1">
    <source>
        <dbReference type="EMBL" id="AXH60247.1"/>
    </source>
</evidence>